<keyword evidence="6" id="KW-0472">Membrane</keyword>
<evidence type="ECO:0000313" key="7">
    <source>
        <dbReference type="EMBL" id="GAH61106.1"/>
    </source>
</evidence>
<dbReference type="InterPro" id="IPR043148">
    <property type="entry name" value="TagF_C"/>
</dbReference>
<evidence type="ECO:0000256" key="5">
    <source>
        <dbReference type="ARBA" id="ARBA00022944"/>
    </source>
</evidence>
<dbReference type="GO" id="GO:0005886">
    <property type="term" value="C:plasma membrane"/>
    <property type="evidence" value="ECO:0007669"/>
    <property type="project" value="UniProtKB-SubCell"/>
</dbReference>
<comment type="similarity">
    <text evidence="2">Belongs to the CDP-glycerol glycerophosphotransferase family.</text>
</comment>
<evidence type="ECO:0000256" key="4">
    <source>
        <dbReference type="ARBA" id="ARBA00022679"/>
    </source>
</evidence>
<dbReference type="Pfam" id="PF04464">
    <property type="entry name" value="Glyphos_transf"/>
    <property type="match status" value="1"/>
</dbReference>
<dbReference type="SUPFAM" id="SSF53756">
    <property type="entry name" value="UDP-Glycosyltransferase/glycogen phosphorylase"/>
    <property type="match status" value="1"/>
</dbReference>
<dbReference type="AlphaFoldDB" id="X1GT87"/>
<gene>
    <name evidence="7" type="ORF">S03H2_33236</name>
</gene>
<dbReference type="PANTHER" id="PTHR37316">
    <property type="entry name" value="TEICHOIC ACID GLYCEROL-PHOSPHATE PRIMASE"/>
    <property type="match status" value="1"/>
</dbReference>
<dbReference type="Gene3D" id="3.40.50.12580">
    <property type="match status" value="1"/>
</dbReference>
<dbReference type="PANTHER" id="PTHR37316:SF3">
    <property type="entry name" value="TEICHOIC ACID GLYCEROL-PHOSPHATE TRANSFERASE"/>
    <property type="match status" value="1"/>
</dbReference>
<name>X1GT87_9ZZZZ</name>
<dbReference type="InterPro" id="IPR043149">
    <property type="entry name" value="TagF_N"/>
</dbReference>
<dbReference type="Gene3D" id="3.40.50.11820">
    <property type="match status" value="1"/>
</dbReference>
<evidence type="ECO:0000256" key="1">
    <source>
        <dbReference type="ARBA" id="ARBA00004202"/>
    </source>
</evidence>
<dbReference type="InterPro" id="IPR007554">
    <property type="entry name" value="Glycerophosphate_synth"/>
</dbReference>
<reference evidence="7" key="1">
    <citation type="journal article" date="2014" name="Front. Microbiol.">
        <title>High frequency of phylogenetically diverse reductive dehalogenase-homologous genes in deep subseafloor sedimentary metagenomes.</title>
        <authorList>
            <person name="Kawai M."/>
            <person name="Futagami T."/>
            <person name="Toyoda A."/>
            <person name="Takaki Y."/>
            <person name="Nishi S."/>
            <person name="Hori S."/>
            <person name="Arai W."/>
            <person name="Tsubouchi T."/>
            <person name="Morono Y."/>
            <person name="Uchiyama I."/>
            <person name="Ito T."/>
            <person name="Fujiyama A."/>
            <person name="Inagaki F."/>
            <person name="Takami H."/>
        </authorList>
    </citation>
    <scope>NUCLEOTIDE SEQUENCE</scope>
    <source>
        <strain evidence="7">Expedition CK06-06</strain>
    </source>
</reference>
<proteinExistence type="inferred from homology"/>
<comment type="caution">
    <text evidence="7">The sequence shown here is derived from an EMBL/GenBank/DDBJ whole genome shotgun (WGS) entry which is preliminary data.</text>
</comment>
<evidence type="ECO:0000256" key="6">
    <source>
        <dbReference type="ARBA" id="ARBA00023136"/>
    </source>
</evidence>
<dbReference type="EMBL" id="BARU01020222">
    <property type="protein sequence ID" value="GAH61106.1"/>
    <property type="molecule type" value="Genomic_DNA"/>
</dbReference>
<comment type="subcellular location">
    <subcellularLocation>
        <location evidence="1">Cell membrane</location>
        <topology evidence="1">Peripheral membrane protein</topology>
    </subcellularLocation>
</comment>
<dbReference type="GO" id="GO:0047355">
    <property type="term" value="F:CDP-glycerol glycerophosphotransferase activity"/>
    <property type="evidence" value="ECO:0007669"/>
    <property type="project" value="InterPro"/>
</dbReference>
<keyword evidence="4" id="KW-0808">Transferase</keyword>
<accession>X1GT87</accession>
<protein>
    <submittedName>
        <fullName evidence="7">Uncharacterized protein</fullName>
    </submittedName>
</protein>
<evidence type="ECO:0000256" key="3">
    <source>
        <dbReference type="ARBA" id="ARBA00022475"/>
    </source>
</evidence>
<sequence>MKVTEAFTFAGNPKAICLEILAQNLPLKCVCSLQDMKLKIPEKIKKVRRASFKYYYYYACSKFLLQNGEFLCYKNTREKQIYINTQHGTPLKLMGAERLSENDNIASYKKNRRWSYLISPNRYTTEIFKRVCRFSGPVLEVGYPRNDIFYTHNNVSSILSLKKKMELPFDKKIILYAPTWRDRDGARVDKNFEIVLDLIKMEDKETVKFYTEYYNARFKT</sequence>
<dbReference type="InterPro" id="IPR051612">
    <property type="entry name" value="Teichoic_Acid_Biosynth"/>
</dbReference>
<evidence type="ECO:0000256" key="2">
    <source>
        <dbReference type="ARBA" id="ARBA00010488"/>
    </source>
</evidence>
<keyword evidence="5" id="KW-0777">Teichoic acid biosynthesis</keyword>
<dbReference type="GO" id="GO:0019350">
    <property type="term" value="P:teichoic acid biosynthetic process"/>
    <property type="evidence" value="ECO:0007669"/>
    <property type="project" value="UniProtKB-KW"/>
</dbReference>
<keyword evidence="3" id="KW-1003">Cell membrane</keyword>
<organism evidence="7">
    <name type="scientific">marine sediment metagenome</name>
    <dbReference type="NCBI Taxonomy" id="412755"/>
    <lineage>
        <taxon>unclassified sequences</taxon>
        <taxon>metagenomes</taxon>
        <taxon>ecological metagenomes</taxon>
    </lineage>
</organism>